<evidence type="ECO:0000256" key="5">
    <source>
        <dbReference type="PIRNR" id="PIRNR017302"/>
    </source>
</evidence>
<proteinExistence type="inferred from homology"/>
<evidence type="ECO:0000256" key="6">
    <source>
        <dbReference type="SAM" id="MobiDB-lite"/>
    </source>
</evidence>
<sequence length="451" mass="53144">MVSAVKKRRVSKKNKKAWRKHTDVADVDEFLDEKRLEERLGTPFTERHNNELFSIDKELKKTTKAQFQTKRQRRQQLKPLKCFEILTPQSKVQDPVIKRNRVKTPEERKSALVKRIEAKRKLLGIVKAKDIVAQRNRTAQQTWRESRPKRGEFNSDLWEVEDGKLEGNNFGELEDWMLPSTIAHNVKNTGRFKKKAPNSVVKKPFIIAAVEIPHPGMSYNPSFVAHQDLLQKVADTELKVLKEEKHLERVTTRMFSKVTPNKKESSWLTEMSEGLPMQLEPEVKEERLSDDDEYRAINPPAKNKKKTLKQRRKIREAKKEELKRKHVDKVEKKKASDIYKLRFLNQQLSKQESKLEVIRDKRERKEKARLLQPKHLSKVRFQPLDLEFNLRQELKGNLRNVKPQGNLLKSRLNSLQSRNVIEPGKLHFKKKGKVKKFEKSTHKMGWEPKGY</sequence>
<dbReference type="GO" id="GO:0005654">
    <property type="term" value="C:nucleoplasm"/>
    <property type="evidence" value="ECO:0007669"/>
    <property type="project" value="UniProtKB-SubCell"/>
</dbReference>
<reference evidence="7" key="1">
    <citation type="submission" date="2020-11" db="EMBL/GenBank/DDBJ databases">
        <authorList>
            <person name="Tran Van P."/>
        </authorList>
    </citation>
    <scope>NUCLEOTIDE SEQUENCE</scope>
</reference>
<protein>
    <recommendedName>
        <fullName evidence="2 5">Ribosome biogenesis protein NOP53</fullName>
    </recommendedName>
</protein>
<name>A0A7R8VF30_TIMDO</name>
<feature type="region of interest" description="Disordered" evidence="6">
    <location>
        <begin position="295"/>
        <end position="328"/>
    </location>
</feature>
<feature type="compositionally biased region" description="Basic and acidic residues" evidence="6">
    <location>
        <begin position="317"/>
        <end position="328"/>
    </location>
</feature>
<dbReference type="GO" id="GO:0006364">
    <property type="term" value="P:rRNA processing"/>
    <property type="evidence" value="ECO:0007669"/>
    <property type="project" value="TreeGrafter"/>
</dbReference>
<dbReference type="GO" id="GO:0008097">
    <property type="term" value="F:5S rRNA binding"/>
    <property type="evidence" value="ECO:0007669"/>
    <property type="project" value="TreeGrafter"/>
</dbReference>
<dbReference type="GO" id="GO:0000027">
    <property type="term" value="P:ribosomal large subunit assembly"/>
    <property type="evidence" value="ECO:0007669"/>
    <property type="project" value="UniProtKB-UniRule"/>
</dbReference>
<dbReference type="EMBL" id="OA565560">
    <property type="protein sequence ID" value="CAD7197263.1"/>
    <property type="molecule type" value="Genomic_DNA"/>
</dbReference>
<dbReference type="PANTHER" id="PTHR14211:SF7">
    <property type="entry name" value="RIBOSOME BIOGENESIS PROTEIN NOP53"/>
    <property type="match status" value="1"/>
</dbReference>
<dbReference type="GO" id="GO:0005730">
    <property type="term" value="C:nucleolus"/>
    <property type="evidence" value="ECO:0007669"/>
    <property type="project" value="UniProtKB-SubCell"/>
</dbReference>
<gene>
    <name evidence="7" type="ORF">TDIB3V08_LOCUS3574</name>
</gene>
<evidence type="ECO:0000313" key="7">
    <source>
        <dbReference type="EMBL" id="CAD7197263.1"/>
    </source>
</evidence>
<keyword evidence="3 5" id="KW-0690">Ribosome biogenesis</keyword>
<evidence type="ECO:0000256" key="4">
    <source>
        <dbReference type="ARBA" id="ARBA00023242"/>
    </source>
</evidence>
<feature type="compositionally biased region" description="Basic residues" evidence="6">
    <location>
        <begin position="302"/>
        <end position="316"/>
    </location>
</feature>
<dbReference type="InterPro" id="IPR011687">
    <property type="entry name" value="Nop53/GLTSCR2"/>
</dbReference>
<organism evidence="7">
    <name type="scientific">Timema douglasi</name>
    <name type="common">Walking stick</name>
    <dbReference type="NCBI Taxonomy" id="61478"/>
    <lineage>
        <taxon>Eukaryota</taxon>
        <taxon>Metazoa</taxon>
        <taxon>Ecdysozoa</taxon>
        <taxon>Arthropoda</taxon>
        <taxon>Hexapoda</taxon>
        <taxon>Insecta</taxon>
        <taxon>Pterygota</taxon>
        <taxon>Neoptera</taxon>
        <taxon>Polyneoptera</taxon>
        <taxon>Phasmatodea</taxon>
        <taxon>Timematodea</taxon>
        <taxon>Timematoidea</taxon>
        <taxon>Timematidae</taxon>
        <taxon>Timema</taxon>
    </lineage>
</organism>
<dbReference type="PANTHER" id="PTHR14211">
    <property type="entry name" value="GLIOMA SUPPRESSOR CANDIDATE REGION GENE 2"/>
    <property type="match status" value="1"/>
</dbReference>
<accession>A0A7R8VF30</accession>
<evidence type="ECO:0000256" key="3">
    <source>
        <dbReference type="ARBA" id="ARBA00022517"/>
    </source>
</evidence>
<comment type="similarity">
    <text evidence="1 5">Belongs to the NOP53 family.</text>
</comment>
<dbReference type="PIRSF" id="PIRSF017302">
    <property type="entry name" value="Gltscr2"/>
    <property type="match status" value="1"/>
</dbReference>
<evidence type="ECO:0000256" key="2">
    <source>
        <dbReference type="ARBA" id="ARBA00018339"/>
    </source>
</evidence>
<keyword evidence="4 5" id="KW-0539">Nucleus</keyword>
<dbReference type="AlphaFoldDB" id="A0A7R8VF30"/>
<comment type="function">
    <text evidence="5">May play a role in ribosome biogenesis.</text>
</comment>
<evidence type="ECO:0000256" key="1">
    <source>
        <dbReference type="ARBA" id="ARBA00008838"/>
    </source>
</evidence>
<dbReference type="Pfam" id="PF07767">
    <property type="entry name" value="Nop53"/>
    <property type="match status" value="1"/>
</dbReference>
<comment type="subcellular location">
    <subcellularLocation>
        <location evidence="5">Nucleus</location>
        <location evidence="5">Nucleolus</location>
    </subcellularLocation>
    <subcellularLocation>
        <location evidence="5">Nucleus</location>
        <location evidence="5">Nucleoplasm</location>
    </subcellularLocation>
</comment>